<dbReference type="GO" id="GO:0016020">
    <property type="term" value="C:membrane"/>
    <property type="evidence" value="ECO:0007669"/>
    <property type="project" value="UniProtKB-SubCell"/>
</dbReference>
<dbReference type="SUPFAM" id="SSF55856">
    <property type="entry name" value="Cytochrome b5-like heme/steroid binding domain"/>
    <property type="match status" value="1"/>
</dbReference>
<feature type="domain" description="Cytochrome b5 heme-binding" evidence="16">
    <location>
        <begin position="437"/>
        <end position="501"/>
    </location>
</feature>
<comment type="subcellular location">
    <subcellularLocation>
        <location evidence="2">Membrane</location>
    </subcellularLocation>
</comment>
<dbReference type="InterPro" id="IPR001199">
    <property type="entry name" value="Cyt_B5-like_heme/steroid-bd"/>
</dbReference>
<keyword evidence="4" id="KW-0349">Heme</keyword>
<feature type="transmembrane region" description="Helical" evidence="15">
    <location>
        <begin position="291"/>
        <end position="310"/>
    </location>
</feature>
<feature type="transmembrane region" description="Helical" evidence="15">
    <location>
        <begin position="372"/>
        <end position="392"/>
    </location>
</feature>
<dbReference type="Gene3D" id="1.20.120.1770">
    <property type="match status" value="1"/>
</dbReference>
<dbReference type="AlphaFoldDB" id="A0A7S1B5D1"/>
<proteinExistence type="predicted"/>
<keyword evidence="6 15" id="KW-0812">Transmembrane</keyword>
<evidence type="ECO:0000256" key="11">
    <source>
        <dbReference type="ARBA" id="ARBA00023002"/>
    </source>
</evidence>
<evidence type="ECO:0000256" key="15">
    <source>
        <dbReference type="SAM" id="Phobius"/>
    </source>
</evidence>
<dbReference type="Gene3D" id="3.40.50.80">
    <property type="entry name" value="Nucleotide-binding domain of ferredoxin-NADP reductase (FNR) module"/>
    <property type="match status" value="1"/>
</dbReference>
<feature type="transmembrane region" description="Helical" evidence="15">
    <location>
        <begin position="219"/>
        <end position="244"/>
    </location>
</feature>
<dbReference type="EMBL" id="HBFR01002189">
    <property type="protein sequence ID" value="CAD8874243.1"/>
    <property type="molecule type" value="Transcribed_RNA"/>
</dbReference>
<organism evidence="17">
    <name type="scientific">Corethron hystrix</name>
    <dbReference type="NCBI Taxonomy" id="216773"/>
    <lineage>
        <taxon>Eukaryota</taxon>
        <taxon>Sar</taxon>
        <taxon>Stramenopiles</taxon>
        <taxon>Ochrophyta</taxon>
        <taxon>Bacillariophyta</taxon>
        <taxon>Coscinodiscophyceae</taxon>
        <taxon>Corethrophycidae</taxon>
        <taxon>Corethrales</taxon>
        <taxon>Corethraceae</taxon>
        <taxon>Corethron</taxon>
    </lineage>
</organism>
<evidence type="ECO:0000256" key="3">
    <source>
        <dbReference type="ARBA" id="ARBA00022448"/>
    </source>
</evidence>
<accession>A0A7S1B5D1</accession>
<keyword evidence="7" id="KW-0479">Metal-binding</keyword>
<dbReference type="SMART" id="SM00665">
    <property type="entry name" value="B561"/>
    <property type="match status" value="1"/>
</dbReference>
<evidence type="ECO:0000313" key="17">
    <source>
        <dbReference type="EMBL" id="CAD8874243.1"/>
    </source>
</evidence>
<dbReference type="InterPro" id="IPR006593">
    <property type="entry name" value="Cyt_b561/ferric_Rdtase_TM"/>
</dbReference>
<gene>
    <name evidence="17" type="ORF">CHYS00102_LOCUS1418</name>
</gene>
<keyword evidence="12" id="KW-0408">Iron</keyword>
<evidence type="ECO:0000256" key="2">
    <source>
        <dbReference type="ARBA" id="ARBA00004370"/>
    </source>
</evidence>
<evidence type="ECO:0000256" key="10">
    <source>
        <dbReference type="ARBA" id="ARBA00022989"/>
    </source>
</evidence>
<dbReference type="InterPro" id="IPR039261">
    <property type="entry name" value="FNR_nucleotide-bd"/>
</dbReference>
<dbReference type="InterPro" id="IPR001834">
    <property type="entry name" value="CBR-like"/>
</dbReference>
<evidence type="ECO:0000256" key="12">
    <source>
        <dbReference type="ARBA" id="ARBA00023004"/>
    </source>
</evidence>
<dbReference type="GO" id="GO:0046872">
    <property type="term" value="F:metal ion binding"/>
    <property type="evidence" value="ECO:0007669"/>
    <property type="project" value="UniProtKB-KW"/>
</dbReference>
<dbReference type="CDD" id="cd08760">
    <property type="entry name" value="Cyt_b561_FRRS1_like"/>
    <property type="match status" value="1"/>
</dbReference>
<keyword evidence="10 15" id="KW-1133">Transmembrane helix</keyword>
<dbReference type="PROSITE" id="PS50255">
    <property type="entry name" value="CYTOCHROME_B5_2"/>
    <property type="match status" value="1"/>
</dbReference>
<feature type="transmembrane region" description="Helical" evidence="15">
    <location>
        <begin position="251"/>
        <end position="271"/>
    </location>
</feature>
<dbReference type="SUPFAM" id="SSF52343">
    <property type="entry name" value="Ferredoxin reductase-like, C-terminal NADP-linked domain"/>
    <property type="match status" value="1"/>
</dbReference>
<dbReference type="Gene3D" id="2.40.30.10">
    <property type="entry name" value="Translation factors"/>
    <property type="match status" value="1"/>
</dbReference>
<dbReference type="PROSITE" id="PS00191">
    <property type="entry name" value="CYTOCHROME_B5_1"/>
    <property type="match status" value="1"/>
</dbReference>
<evidence type="ECO:0000256" key="5">
    <source>
        <dbReference type="ARBA" id="ARBA00022630"/>
    </source>
</evidence>
<name>A0A7S1B5D1_9STRA</name>
<reference evidence="17" key="1">
    <citation type="submission" date="2021-01" db="EMBL/GenBank/DDBJ databases">
        <authorList>
            <person name="Corre E."/>
            <person name="Pelletier E."/>
            <person name="Niang G."/>
            <person name="Scheremetjew M."/>
            <person name="Finn R."/>
            <person name="Kale V."/>
            <person name="Holt S."/>
            <person name="Cochrane G."/>
            <person name="Meng A."/>
            <person name="Brown T."/>
            <person name="Cohen L."/>
        </authorList>
    </citation>
    <scope>NUCLEOTIDE SEQUENCE</scope>
    <source>
        <strain evidence="17">308</strain>
    </source>
</reference>
<feature type="binding site" evidence="14">
    <location>
        <position position="643"/>
    </location>
    <ligand>
        <name>FAD</name>
        <dbReference type="ChEBI" id="CHEBI:57692"/>
    </ligand>
</feature>
<evidence type="ECO:0000256" key="1">
    <source>
        <dbReference type="ARBA" id="ARBA00001974"/>
    </source>
</evidence>
<dbReference type="GO" id="GO:0020037">
    <property type="term" value="F:heme binding"/>
    <property type="evidence" value="ECO:0007669"/>
    <property type="project" value="InterPro"/>
</dbReference>
<evidence type="ECO:0000256" key="13">
    <source>
        <dbReference type="ARBA" id="ARBA00023136"/>
    </source>
</evidence>
<evidence type="ECO:0000256" key="4">
    <source>
        <dbReference type="ARBA" id="ARBA00022617"/>
    </source>
</evidence>
<comment type="cofactor">
    <cofactor evidence="1 14">
        <name>FAD</name>
        <dbReference type="ChEBI" id="CHEBI:57692"/>
    </cofactor>
</comment>
<dbReference type="PANTHER" id="PTHR19370:SF184">
    <property type="entry name" value="NADH-CYTOCHROME B5 REDUCTASE-LIKE"/>
    <property type="match status" value="1"/>
</dbReference>
<keyword evidence="5 14" id="KW-0285">Flavoprotein</keyword>
<dbReference type="InterPro" id="IPR018506">
    <property type="entry name" value="Cyt_B5_heme-BS"/>
</dbReference>
<dbReference type="Gene3D" id="3.10.120.10">
    <property type="entry name" value="Cytochrome b5-like heme/steroid binding domain"/>
    <property type="match status" value="1"/>
</dbReference>
<dbReference type="PANTHER" id="PTHR19370">
    <property type="entry name" value="NADH-CYTOCHROME B5 REDUCTASE"/>
    <property type="match status" value="1"/>
</dbReference>
<keyword evidence="8 14" id="KW-0274">FAD</keyword>
<evidence type="ECO:0000256" key="6">
    <source>
        <dbReference type="ARBA" id="ARBA00022692"/>
    </source>
</evidence>
<evidence type="ECO:0000256" key="8">
    <source>
        <dbReference type="ARBA" id="ARBA00022827"/>
    </source>
</evidence>
<feature type="transmembrane region" description="Helical" evidence="15">
    <location>
        <begin position="331"/>
        <end position="352"/>
    </location>
</feature>
<feature type="binding site" evidence="14">
    <location>
        <position position="633"/>
    </location>
    <ligand>
        <name>FAD</name>
        <dbReference type="ChEBI" id="CHEBI:57692"/>
    </ligand>
</feature>
<evidence type="ECO:0000256" key="9">
    <source>
        <dbReference type="ARBA" id="ARBA00022982"/>
    </source>
</evidence>
<sequence>MDSSGFPPDVFVSQEVSLSERDCSSSESYVSVLNNKMTIQWSKTTNELEITLHLKEAMIGNGFLGVGMGKQVMRDAEIWFCTVESKTSESSFSSICNSQEDDRIFSCCLTKGHGHHAPICINSRIGGMHYELDVIESCLLENSSSVKFRVPLCPSGSTGSQKCFDLDKFKIGESKTVDFITAYNNMDKTRTHGPSRRAPGTINLYDASLSTSESTNTKMFFLVHGLFMLVAWLLLVPTGIFIVRYMKSNKWWLVGHVTIMGVVTSMIPVSILSSITAGNTLSDIDNHKTLGVLLTILFFFMVGAGKILQLKMQEVFNNEILSKIALNVHRYGAWFVLAAAWYNCYTGLIRIGPEVNISFGKHMGYNLPWFGFIRKYMFIPIVSLWTILFIVFEIKKKKNTIEAYQGHILETFKRNALDDMPLKTFLEMTRLGSNLCIVEGMVINLAGFINSHPGGPEVFRFAQGSDITLEFLGKRPVNGMIHMHSKSALKRLRTLAVAKLKGASEEERSSILRKDDLMENTNVHFGNDANAFYPASILRIKYLTRELSSSSENKAVILVSIGIKSLNNEKANCVKLLPSSSFFFRIKDGKSGIFTERSYTPLYLSTKEEVLPHVRMMKSKLKIDCKVEVFDFVISLLPNGQMSNLLNNLKPGPNSVLQIQGPNINPTTLQILDSTNWKTLVLVAAGTGICPMMQTINHFYDQIKSSDESLSYPKIFLVWFLKNKESNYIDIFGIKEKAKKMKSNLKWVVLFSQDEIIDREPVSLDHVFRGQSCDLFREESTKKFLSKEKEFSFGRFDSEEGKAPKFWSEEGEHRFGKFDSDTMGDILKELGNENIGNDVSFDDSLFAVSGPPEFEKIFLRYCRDLGIRENSTLLFTNSSFSVASQGCPDHI</sequence>
<evidence type="ECO:0000256" key="7">
    <source>
        <dbReference type="ARBA" id="ARBA00022723"/>
    </source>
</evidence>
<feature type="binding site" evidence="14">
    <location>
        <position position="642"/>
    </location>
    <ligand>
        <name>FAD</name>
        <dbReference type="ChEBI" id="CHEBI:57692"/>
    </ligand>
</feature>
<keyword evidence="3" id="KW-0813">Transport</keyword>
<keyword evidence="9" id="KW-0249">Electron transport</keyword>
<dbReference type="GO" id="GO:0016491">
    <property type="term" value="F:oxidoreductase activity"/>
    <property type="evidence" value="ECO:0007669"/>
    <property type="project" value="UniProtKB-KW"/>
</dbReference>
<protein>
    <recommendedName>
        <fullName evidence="16">Cytochrome b5 heme-binding domain-containing protein</fullName>
    </recommendedName>
</protein>
<evidence type="ECO:0000256" key="14">
    <source>
        <dbReference type="PIRSR" id="PIRSR601834-1"/>
    </source>
</evidence>
<keyword evidence="13 15" id="KW-0472">Membrane</keyword>
<dbReference type="InterPro" id="IPR036400">
    <property type="entry name" value="Cyt_B5-like_heme/steroid_sf"/>
</dbReference>
<keyword evidence="11" id="KW-0560">Oxidoreductase</keyword>
<evidence type="ECO:0000259" key="16">
    <source>
        <dbReference type="PROSITE" id="PS50255"/>
    </source>
</evidence>